<dbReference type="Pfam" id="PF02579">
    <property type="entry name" value="Nitro_FeMo-Co"/>
    <property type="match status" value="1"/>
</dbReference>
<evidence type="ECO:0000259" key="1">
    <source>
        <dbReference type="Pfam" id="PF02579"/>
    </source>
</evidence>
<evidence type="ECO:0000313" key="2">
    <source>
        <dbReference type="EMBL" id="ABM28586.1"/>
    </source>
</evidence>
<organism evidence="2 3">
    <name type="scientific">Nitratidesulfovibrio vulgaris (strain DP4)</name>
    <name type="common">Desulfovibrio vulgaris</name>
    <dbReference type="NCBI Taxonomy" id="391774"/>
    <lineage>
        <taxon>Bacteria</taxon>
        <taxon>Pseudomonadati</taxon>
        <taxon>Thermodesulfobacteriota</taxon>
        <taxon>Desulfovibrionia</taxon>
        <taxon>Desulfovibrionales</taxon>
        <taxon>Desulfovibrionaceae</taxon>
        <taxon>Nitratidesulfovibrio</taxon>
    </lineage>
</organism>
<proteinExistence type="predicted"/>
<name>A0A0H3A7T8_NITV4</name>
<dbReference type="EMBL" id="CP000527">
    <property type="protein sequence ID" value="ABM28586.1"/>
    <property type="molecule type" value="Genomic_DNA"/>
</dbReference>
<dbReference type="InterPro" id="IPR036105">
    <property type="entry name" value="DiNase_FeMo-co_biosyn_sf"/>
</dbReference>
<feature type="domain" description="Dinitrogenase iron-molybdenum cofactor biosynthesis" evidence="1">
    <location>
        <begin position="16"/>
        <end position="98"/>
    </location>
</feature>
<evidence type="ECO:0000313" key="3">
    <source>
        <dbReference type="Proteomes" id="UP000009173"/>
    </source>
</evidence>
<reference evidence="3" key="1">
    <citation type="journal article" date="2009" name="Environ. Microbiol.">
        <title>Contribution of mobile genetic elements to Desulfovibrio vulgaris genome plasticity.</title>
        <authorList>
            <person name="Walker C.B."/>
            <person name="Stolyar S."/>
            <person name="Chivian D."/>
            <person name="Pinel N."/>
            <person name="Gabster J.A."/>
            <person name="Dehal P.S."/>
            <person name="He Z."/>
            <person name="Yang Z.K."/>
            <person name="Yen H.C."/>
            <person name="Zhou J."/>
            <person name="Wall J.D."/>
            <person name="Hazen T.C."/>
            <person name="Arkin A.P."/>
            <person name="Stahl D.A."/>
        </authorList>
    </citation>
    <scope>NUCLEOTIDE SEQUENCE [LARGE SCALE GENOMIC DNA]</scope>
    <source>
        <strain evidence="3">DP4</strain>
    </source>
</reference>
<accession>A0A0H3A7T8</accession>
<protein>
    <recommendedName>
        <fullName evidence="1">Dinitrogenase iron-molybdenum cofactor biosynthesis domain-containing protein</fullName>
    </recommendedName>
</protein>
<sequence>MLFAVAAQGPMPDCLVEPVFGRADWFILVAEDGHISGAFRNPHRDDREAAGQRLVALLAAHGVTHVLCGECGSKARIVLADAGMTLAVGVGGTVRDAMLRQGVVVAGGQVGAFSG</sequence>
<dbReference type="Gene3D" id="3.30.420.130">
    <property type="entry name" value="Dinitrogenase iron-molybdenum cofactor biosynthesis domain"/>
    <property type="match status" value="1"/>
</dbReference>
<dbReference type="SUPFAM" id="SSF53146">
    <property type="entry name" value="Nitrogenase accessory factor-like"/>
    <property type="match status" value="1"/>
</dbReference>
<dbReference type="InterPro" id="IPR003731">
    <property type="entry name" value="Di-Nase_FeMo-co_biosynth"/>
</dbReference>
<dbReference type="KEGG" id="dvl:Dvul_1569"/>
<gene>
    <name evidence="2" type="ordered locus">Dvul_1569</name>
</gene>
<dbReference type="AlphaFoldDB" id="A0A0H3A7T8"/>
<dbReference type="HOGENOM" id="CLU_104194_0_0_7"/>
<dbReference type="Proteomes" id="UP000009173">
    <property type="component" value="Chromosome"/>
</dbReference>